<gene>
    <name evidence="1" type="ORF">TNCT_340311</name>
</gene>
<keyword evidence="2" id="KW-1185">Reference proteome</keyword>
<accession>A0A8X6HUY5</accession>
<comment type="caution">
    <text evidence="1">The sequence shown here is derived from an EMBL/GenBank/DDBJ whole genome shotgun (WGS) entry which is preliminary data.</text>
</comment>
<protein>
    <submittedName>
        <fullName evidence="1">Uncharacterized protein</fullName>
    </submittedName>
</protein>
<name>A0A8X6HUY5_TRICU</name>
<dbReference type="EMBL" id="BMAO01009362">
    <property type="protein sequence ID" value="GFR30389.1"/>
    <property type="molecule type" value="Genomic_DNA"/>
</dbReference>
<sequence length="125" mass="14690">MLPELIDNNTCNAHTRTLYNPHSTESWVTVYSAHRFYCLDWTLTSISSFYKRYFQNCLPTSPHLFGAACGFNECIRMWSPSHYGRCVLDHLNWTFQNRWTVYSGPVSWPPRSPDLSPLIFFFEVP</sequence>
<proteinExistence type="predicted"/>
<dbReference type="AlphaFoldDB" id="A0A8X6HUY5"/>
<reference evidence="1" key="1">
    <citation type="submission" date="2020-07" db="EMBL/GenBank/DDBJ databases">
        <title>Multicomponent nature underlies the extraordinary mechanical properties of spider dragline silk.</title>
        <authorList>
            <person name="Kono N."/>
            <person name="Nakamura H."/>
            <person name="Mori M."/>
            <person name="Yoshida Y."/>
            <person name="Ohtoshi R."/>
            <person name="Malay A.D."/>
            <person name="Moran D.A.P."/>
            <person name="Tomita M."/>
            <person name="Numata K."/>
            <person name="Arakawa K."/>
        </authorList>
    </citation>
    <scope>NUCLEOTIDE SEQUENCE</scope>
</reference>
<organism evidence="1 2">
    <name type="scientific">Trichonephila clavata</name>
    <name type="common">Joro spider</name>
    <name type="synonym">Nephila clavata</name>
    <dbReference type="NCBI Taxonomy" id="2740835"/>
    <lineage>
        <taxon>Eukaryota</taxon>
        <taxon>Metazoa</taxon>
        <taxon>Ecdysozoa</taxon>
        <taxon>Arthropoda</taxon>
        <taxon>Chelicerata</taxon>
        <taxon>Arachnida</taxon>
        <taxon>Araneae</taxon>
        <taxon>Araneomorphae</taxon>
        <taxon>Entelegynae</taxon>
        <taxon>Araneoidea</taxon>
        <taxon>Nephilidae</taxon>
        <taxon>Trichonephila</taxon>
    </lineage>
</organism>
<dbReference type="OrthoDB" id="6766291at2759"/>
<dbReference type="Proteomes" id="UP000887116">
    <property type="component" value="Unassembled WGS sequence"/>
</dbReference>
<evidence type="ECO:0000313" key="2">
    <source>
        <dbReference type="Proteomes" id="UP000887116"/>
    </source>
</evidence>
<evidence type="ECO:0000313" key="1">
    <source>
        <dbReference type="EMBL" id="GFR30389.1"/>
    </source>
</evidence>